<proteinExistence type="inferred from homology"/>
<evidence type="ECO:0000256" key="2">
    <source>
        <dbReference type="ARBA" id="ARBA00022679"/>
    </source>
</evidence>
<comment type="similarity">
    <text evidence="4">Belongs to the MT-A70-like family.</text>
</comment>
<dbReference type="PROSITE" id="PS00092">
    <property type="entry name" value="N6_MTASE"/>
    <property type="match status" value="1"/>
</dbReference>
<accession>A0A173T1Q0</accession>
<dbReference type="EMBL" id="CYXR01000012">
    <property type="protein sequence ID" value="CUM96551.1"/>
    <property type="molecule type" value="Genomic_DNA"/>
</dbReference>
<evidence type="ECO:0000256" key="4">
    <source>
        <dbReference type="PROSITE-ProRule" id="PRU00489"/>
    </source>
</evidence>
<dbReference type="SUPFAM" id="SSF53335">
    <property type="entry name" value="S-adenosyl-L-methionine-dependent methyltransferases"/>
    <property type="match status" value="1"/>
</dbReference>
<dbReference type="PANTHER" id="PTHR12829:SF7">
    <property type="entry name" value="N6-ADENOSINE-METHYLTRANSFERASE CATALYTIC SUBUNIT"/>
    <property type="match status" value="1"/>
</dbReference>
<dbReference type="GO" id="GO:0008168">
    <property type="term" value="F:methyltransferase activity"/>
    <property type="evidence" value="ECO:0007669"/>
    <property type="project" value="UniProtKB-KW"/>
</dbReference>
<dbReference type="Pfam" id="PF05063">
    <property type="entry name" value="MT-A70"/>
    <property type="match status" value="1"/>
</dbReference>
<sequence>MPETKQYGIIYADPPWRYDRKHGSGVAENHYPTMSIEEICALPVSELAAKDSTLFLWATFPQLNEAFRVIDAWGFKYKTLAFLWLKQNRKADSWFYGMGFWTRSNAEVCLLATRGRPKRQCAGIHQFVISHIEQHSKKPDEVRDKIVKLMGDQPRVELFARQKTPGWDVWGNEVNCTLTMPERKG</sequence>
<organism evidence="5 6">
    <name type="scientific">Coprococcus comes</name>
    <dbReference type="NCBI Taxonomy" id="410072"/>
    <lineage>
        <taxon>Bacteria</taxon>
        <taxon>Bacillati</taxon>
        <taxon>Bacillota</taxon>
        <taxon>Clostridia</taxon>
        <taxon>Lachnospirales</taxon>
        <taxon>Lachnospiraceae</taxon>
        <taxon>Coprococcus</taxon>
    </lineage>
</organism>
<gene>
    <name evidence="5" type="ORF">ERS852574_01857</name>
</gene>
<keyword evidence="3" id="KW-0949">S-adenosyl-L-methionine</keyword>
<evidence type="ECO:0000256" key="3">
    <source>
        <dbReference type="ARBA" id="ARBA00022691"/>
    </source>
</evidence>
<evidence type="ECO:0000313" key="5">
    <source>
        <dbReference type="EMBL" id="CUM96551.1"/>
    </source>
</evidence>
<evidence type="ECO:0000313" key="6">
    <source>
        <dbReference type="Proteomes" id="UP000095727"/>
    </source>
</evidence>
<evidence type="ECO:0000256" key="1">
    <source>
        <dbReference type="ARBA" id="ARBA00022603"/>
    </source>
</evidence>
<dbReference type="PROSITE" id="PS51143">
    <property type="entry name" value="MT_A70"/>
    <property type="match status" value="1"/>
</dbReference>
<name>A0A173T1Q0_9FIRM</name>
<reference evidence="5 6" key="1">
    <citation type="submission" date="2015-09" db="EMBL/GenBank/DDBJ databases">
        <authorList>
            <consortium name="Pathogen Informatics"/>
        </authorList>
    </citation>
    <scope>NUCLEOTIDE SEQUENCE [LARGE SCALE GENOMIC DNA]</scope>
    <source>
        <strain evidence="5 6">2789STDY5834962</strain>
    </source>
</reference>
<dbReference type="GO" id="GO:0003676">
    <property type="term" value="F:nucleic acid binding"/>
    <property type="evidence" value="ECO:0007669"/>
    <property type="project" value="InterPro"/>
</dbReference>
<dbReference type="RefSeq" id="WP_015542954.1">
    <property type="nucleotide sequence ID" value="NZ_CYXR01000012.1"/>
</dbReference>
<dbReference type="InterPro" id="IPR007757">
    <property type="entry name" value="MT-A70-like"/>
</dbReference>
<protein>
    <submittedName>
        <fullName evidence="5">Transcriptional activator, adenine-specific DNA methyltransferase</fullName>
    </submittedName>
</protein>
<keyword evidence="1 5" id="KW-0489">Methyltransferase</keyword>
<dbReference type="AlphaFoldDB" id="A0A173T1Q0"/>
<dbReference type="InterPro" id="IPR029063">
    <property type="entry name" value="SAM-dependent_MTases_sf"/>
</dbReference>
<dbReference type="PANTHER" id="PTHR12829">
    <property type="entry name" value="N6-ADENOSINE-METHYLTRANSFERASE"/>
    <property type="match status" value="1"/>
</dbReference>
<dbReference type="GO" id="GO:0032259">
    <property type="term" value="P:methylation"/>
    <property type="evidence" value="ECO:0007669"/>
    <property type="project" value="UniProtKB-KW"/>
</dbReference>
<dbReference type="GeneID" id="75080981"/>
<keyword evidence="2 5" id="KW-0808">Transferase</keyword>
<dbReference type="Proteomes" id="UP000095727">
    <property type="component" value="Unassembled WGS sequence"/>
</dbReference>
<dbReference type="InterPro" id="IPR002052">
    <property type="entry name" value="DNA_methylase_N6_adenine_CS"/>
</dbReference>